<dbReference type="Gene3D" id="2.20.200.10">
    <property type="entry name" value="Outer membrane efflux proteins (OEP)"/>
    <property type="match status" value="1"/>
</dbReference>
<reference evidence="4 5" key="1">
    <citation type="submission" date="2011-01" db="EMBL/GenBank/DDBJ databases">
        <authorList>
            <person name="Muzny D."/>
            <person name="Qin X."/>
            <person name="Deng J."/>
            <person name="Jiang H."/>
            <person name="Liu Y."/>
            <person name="Qu J."/>
            <person name="Song X.-Z."/>
            <person name="Zhang L."/>
            <person name="Thornton R."/>
            <person name="Coyle M."/>
            <person name="Francisco L."/>
            <person name="Jackson L."/>
            <person name="Javaid M."/>
            <person name="Korchina V."/>
            <person name="Kovar C."/>
            <person name="Mata R."/>
            <person name="Mathew T."/>
            <person name="Ngo R."/>
            <person name="Nguyen L."/>
            <person name="Nguyen N."/>
            <person name="Okwuonu G."/>
            <person name="Ongeri F."/>
            <person name="Pham C."/>
            <person name="Simmons D."/>
            <person name="Wilczek-Boney K."/>
            <person name="Hale W."/>
            <person name="Jakkamsetti A."/>
            <person name="Pham P."/>
            <person name="Ruth R."/>
            <person name="San Lucas F."/>
            <person name="Warren J."/>
            <person name="Zhang J."/>
            <person name="Zhao Z."/>
            <person name="Zhou C."/>
            <person name="Zhu D."/>
            <person name="Lee S."/>
            <person name="Bess C."/>
            <person name="Blankenburg K."/>
            <person name="Forbes L."/>
            <person name="Fu Q."/>
            <person name="Gubbala S."/>
            <person name="Hirani K."/>
            <person name="Jayaseelan J.C."/>
            <person name="Lara F."/>
            <person name="Munidasa M."/>
            <person name="Palculict T."/>
            <person name="Patil S."/>
            <person name="Pu L.-L."/>
            <person name="Saada N."/>
            <person name="Tang L."/>
            <person name="Weissenberger G."/>
            <person name="Zhu Y."/>
            <person name="Hemphill L."/>
            <person name="Shang Y."/>
            <person name="Youmans B."/>
            <person name="Ayvaz T."/>
            <person name="Ross M."/>
            <person name="Santibanez J."/>
            <person name="Aqrawi P."/>
            <person name="Gross S."/>
            <person name="Joshi V."/>
            <person name="Fowler G."/>
            <person name="Nazareth L."/>
            <person name="Reid J."/>
            <person name="Worley K."/>
            <person name="Petrosino J."/>
            <person name="Highlander S."/>
            <person name="Gibbs R."/>
        </authorList>
    </citation>
    <scope>NUCLEOTIDE SEQUENCE [LARGE SCALE GENOMIC DNA]</scope>
    <source>
        <strain evidence="4 5">ATCC 33394</strain>
    </source>
</reference>
<dbReference type="HOGENOM" id="CLU_012817_13_0_4"/>
<keyword evidence="5" id="KW-1185">Reference proteome</keyword>
<keyword evidence="2" id="KW-1134">Transmembrane beta strand</keyword>
<dbReference type="InterPro" id="IPR003423">
    <property type="entry name" value="OMP_efflux"/>
</dbReference>
<dbReference type="PANTHER" id="PTHR30203:SF29">
    <property type="entry name" value="PROTEIN CYAE"/>
    <property type="match status" value="1"/>
</dbReference>
<organism evidence="4 5">
    <name type="scientific">Kingella denitrificans ATCC 33394</name>
    <dbReference type="NCBI Taxonomy" id="888741"/>
    <lineage>
        <taxon>Bacteria</taxon>
        <taxon>Pseudomonadati</taxon>
        <taxon>Pseudomonadota</taxon>
        <taxon>Betaproteobacteria</taxon>
        <taxon>Neisseriales</taxon>
        <taxon>Neisseriaceae</taxon>
        <taxon>Kingella</taxon>
    </lineage>
</organism>
<dbReference type="EMBL" id="AEWV01000008">
    <property type="protein sequence ID" value="EGC17964.1"/>
    <property type="molecule type" value="Genomic_DNA"/>
</dbReference>
<protein>
    <submittedName>
        <fullName evidence="4">Efflux transporter, outer membrane factor lipoprotein, NodT family</fullName>
    </submittedName>
</protein>
<dbReference type="InterPro" id="IPR010131">
    <property type="entry name" value="MdtP/NodT-like"/>
</dbReference>
<dbReference type="SUPFAM" id="SSF56954">
    <property type="entry name" value="Outer membrane efflux proteins (OEP)"/>
    <property type="match status" value="1"/>
</dbReference>
<keyword evidence="2 4" id="KW-0449">Lipoprotein</keyword>
<evidence type="ECO:0000313" key="4">
    <source>
        <dbReference type="EMBL" id="EGC17964.1"/>
    </source>
</evidence>
<comment type="similarity">
    <text evidence="1 2">Belongs to the outer membrane factor (OMF) (TC 1.B.17) family.</text>
</comment>
<dbReference type="GO" id="GO:0015562">
    <property type="term" value="F:efflux transmembrane transporter activity"/>
    <property type="evidence" value="ECO:0007669"/>
    <property type="project" value="InterPro"/>
</dbReference>
<dbReference type="STRING" id="888741.HMPREF9098_0517"/>
<dbReference type="AlphaFoldDB" id="F0EXD3"/>
<dbReference type="Proteomes" id="UP000004088">
    <property type="component" value="Unassembled WGS sequence"/>
</dbReference>
<gene>
    <name evidence="4" type="primary">tolC</name>
    <name evidence="4" type="ORF">HMPREF9098_0517</name>
</gene>
<dbReference type="NCBIfam" id="TIGR01845">
    <property type="entry name" value="outer_NodT"/>
    <property type="match status" value="1"/>
</dbReference>
<evidence type="ECO:0000256" key="2">
    <source>
        <dbReference type="RuleBase" id="RU362097"/>
    </source>
</evidence>
<dbReference type="Pfam" id="PF02321">
    <property type="entry name" value="OEP"/>
    <property type="match status" value="2"/>
</dbReference>
<name>F0EXD3_9NEIS</name>
<dbReference type="GO" id="GO:0005886">
    <property type="term" value="C:plasma membrane"/>
    <property type="evidence" value="ECO:0007669"/>
    <property type="project" value="UniProtKB-SubCell"/>
</dbReference>
<evidence type="ECO:0000256" key="1">
    <source>
        <dbReference type="ARBA" id="ARBA00007613"/>
    </source>
</evidence>
<keyword evidence="2" id="KW-0812">Transmembrane</keyword>
<sequence>MQAALNALKKQPAPNKINQIPIYRKGSPMRTIRHTAVMTAALLLAACQSTTVQTESRITLPAAFSQAQAAGEIQNLARWWQNWRDPVLSALIEQGLANGYDIQIAQSRLAEARAQANLARADLGPTVGASGKATHSRSSVDNPLPERARAALSGLPGGGRLGEEHLNSHGNMFTGALSASWEADIFGRKRSDADAAKAAALGVQEQYYGAQMLLAADIAEHYFQARAMQAQQRATAQAIAALERLARYVDGRFRAGHVTAYEKGEVQSRLSAMRGKQSTERAQEERHIRAIAVLIGQPPQTFRLADSTADVLAHPPAAPQGETPQSMIERRPDLRARAAQIQARAAQVASAKADLLPRFSINFLGQGGRIELSGDESLKGWSNLFSVGISVPLFTNGRIRANIAAADARLQTALLEYDRALLQALADTDNAYQFQAALARQNALLQAAQRQTAKQAEDAQKLFRYGNKTLDNALTAQIADAQAQEQLTQSRLARAQALVGLYKALGGGWTAE</sequence>
<accession>F0EXD3</accession>
<evidence type="ECO:0000256" key="3">
    <source>
        <dbReference type="SAM" id="MobiDB-lite"/>
    </source>
</evidence>
<dbReference type="PANTHER" id="PTHR30203">
    <property type="entry name" value="OUTER MEMBRANE CATION EFFLUX PROTEIN"/>
    <property type="match status" value="1"/>
</dbReference>
<keyword evidence="2" id="KW-0472">Membrane</keyword>
<evidence type="ECO:0000313" key="5">
    <source>
        <dbReference type="Proteomes" id="UP000004088"/>
    </source>
</evidence>
<dbReference type="Gene3D" id="1.20.1600.10">
    <property type="entry name" value="Outer membrane efflux proteins (OEP)"/>
    <property type="match status" value="1"/>
</dbReference>
<comment type="subcellular location">
    <subcellularLocation>
        <location evidence="2">Cell membrane</location>
        <topology evidence="2">Lipid-anchor</topology>
    </subcellularLocation>
</comment>
<comment type="caution">
    <text evidence="4">The sequence shown here is derived from an EMBL/GenBank/DDBJ whole genome shotgun (WGS) entry which is preliminary data.</text>
</comment>
<proteinExistence type="inferred from homology"/>
<keyword evidence="2" id="KW-0564">Palmitate</keyword>
<feature type="region of interest" description="Disordered" evidence="3">
    <location>
        <begin position="124"/>
        <end position="166"/>
    </location>
</feature>